<keyword evidence="6 12" id="KW-0819">tRNA processing</keyword>
<dbReference type="PIRSF" id="PIRSF006621">
    <property type="entry name" value="Dus"/>
    <property type="match status" value="1"/>
</dbReference>
<keyword evidence="4 12" id="KW-0285">Flavoprotein</keyword>
<evidence type="ECO:0000313" key="18">
    <source>
        <dbReference type="Proteomes" id="UP000748308"/>
    </source>
</evidence>
<organism evidence="17 18">
    <name type="scientific">Eiseniibacteriota bacterium</name>
    <dbReference type="NCBI Taxonomy" id="2212470"/>
    <lineage>
        <taxon>Bacteria</taxon>
        <taxon>Candidatus Eiseniibacteriota</taxon>
    </lineage>
</organism>
<dbReference type="SUPFAM" id="SSF51395">
    <property type="entry name" value="FMN-linked oxidoreductases"/>
    <property type="match status" value="1"/>
</dbReference>
<dbReference type="InterPro" id="IPR018517">
    <property type="entry name" value="tRNA_hU_synthase_CS"/>
</dbReference>
<protein>
    <recommendedName>
        <fullName evidence="12">tRNA-dihydrouridine synthase</fullName>
        <ecNumber evidence="12">1.3.1.-</ecNumber>
    </recommendedName>
</protein>
<evidence type="ECO:0000259" key="16">
    <source>
        <dbReference type="Pfam" id="PF01207"/>
    </source>
</evidence>
<evidence type="ECO:0000256" key="11">
    <source>
        <dbReference type="ARBA" id="ARBA00048802"/>
    </source>
</evidence>
<dbReference type="EMBL" id="VGIY01000008">
    <property type="protein sequence ID" value="MBM3316368.1"/>
    <property type="molecule type" value="Genomic_DNA"/>
</dbReference>
<dbReference type="Gene3D" id="1.10.1200.80">
    <property type="entry name" value="Putative flavin oxidoreducatase, domain 2"/>
    <property type="match status" value="1"/>
</dbReference>
<keyword evidence="3" id="KW-0820">tRNA-binding</keyword>
<keyword evidence="5 12" id="KW-0288">FMN</keyword>
<reference evidence="17" key="1">
    <citation type="submission" date="2019-03" db="EMBL/GenBank/DDBJ databases">
        <title>Lake Tanganyika Metagenome-Assembled Genomes (MAGs).</title>
        <authorList>
            <person name="Tran P."/>
        </authorList>
    </citation>
    <scope>NUCLEOTIDE SEQUENCE</scope>
    <source>
        <strain evidence="17">M_DeepCast_400m_m2_100</strain>
    </source>
</reference>
<feature type="active site" description="Proton donor" evidence="13">
    <location>
        <position position="108"/>
    </location>
</feature>
<feature type="region of interest" description="Disordered" evidence="15">
    <location>
        <begin position="328"/>
        <end position="353"/>
    </location>
</feature>
<comment type="catalytic activity">
    <reaction evidence="10">
        <text>a 5,6-dihydrouridine in tRNA + NADP(+) = a uridine in tRNA + NADPH + H(+)</text>
        <dbReference type="Rhea" id="RHEA:23624"/>
        <dbReference type="Rhea" id="RHEA-COMP:13339"/>
        <dbReference type="Rhea" id="RHEA-COMP:13887"/>
        <dbReference type="ChEBI" id="CHEBI:15378"/>
        <dbReference type="ChEBI" id="CHEBI:57783"/>
        <dbReference type="ChEBI" id="CHEBI:58349"/>
        <dbReference type="ChEBI" id="CHEBI:65315"/>
        <dbReference type="ChEBI" id="CHEBI:74443"/>
    </reaction>
</comment>
<dbReference type="GO" id="GO:0000049">
    <property type="term" value="F:tRNA binding"/>
    <property type="evidence" value="ECO:0007669"/>
    <property type="project" value="UniProtKB-KW"/>
</dbReference>
<dbReference type="PROSITE" id="PS01136">
    <property type="entry name" value="UPF0034"/>
    <property type="match status" value="1"/>
</dbReference>
<comment type="function">
    <text evidence="2 12">Catalyzes the synthesis of 5,6-dihydrouridine (D), a modified base found in the D-loop of most tRNAs, via the reduction of the C5-C6 double bond in target uridines.</text>
</comment>
<dbReference type="InterPro" id="IPR004652">
    <property type="entry name" value="DusB-like"/>
</dbReference>
<evidence type="ECO:0000256" key="7">
    <source>
        <dbReference type="ARBA" id="ARBA00022857"/>
    </source>
</evidence>
<comment type="catalytic activity">
    <reaction evidence="11">
        <text>a 5,6-dihydrouridine in tRNA + NAD(+) = a uridine in tRNA + NADH + H(+)</text>
        <dbReference type="Rhea" id="RHEA:54452"/>
        <dbReference type="Rhea" id="RHEA-COMP:13339"/>
        <dbReference type="Rhea" id="RHEA-COMP:13887"/>
        <dbReference type="ChEBI" id="CHEBI:15378"/>
        <dbReference type="ChEBI" id="CHEBI:57540"/>
        <dbReference type="ChEBI" id="CHEBI:57945"/>
        <dbReference type="ChEBI" id="CHEBI:65315"/>
        <dbReference type="ChEBI" id="CHEBI:74443"/>
    </reaction>
</comment>
<dbReference type="InterPro" id="IPR013785">
    <property type="entry name" value="Aldolase_TIM"/>
</dbReference>
<dbReference type="InterPro" id="IPR024036">
    <property type="entry name" value="tRNA-dHydroUridine_Synthase_C"/>
</dbReference>
<feature type="binding site" evidence="14">
    <location>
        <position position="78"/>
    </location>
    <ligand>
        <name>FMN</name>
        <dbReference type="ChEBI" id="CHEBI:58210"/>
    </ligand>
</feature>
<feature type="binding site" evidence="14">
    <location>
        <begin position="232"/>
        <end position="233"/>
    </location>
    <ligand>
        <name>FMN</name>
        <dbReference type="ChEBI" id="CHEBI:58210"/>
    </ligand>
</feature>
<gene>
    <name evidence="17" type="primary">dusB</name>
    <name evidence="17" type="ORF">FJY75_00805</name>
</gene>
<dbReference type="GO" id="GO:0050660">
    <property type="term" value="F:flavin adenine dinucleotide binding"/>
    <property type="evidence" value="ECO:0007669"/>
    <property type="project" value="InterPro"/>
</dbReference>
<dbReference type="CDD" id="cd02801">
    <property type="entry name" value="DUS_like_FMN"/>
    <property type="match status" value="1"/>
</dbReference>
<evidence type="ECO:0000256" key="13">
    <source>
        <dbReference type="PIRSR" id="PIRSR006621-1"/>
    </source>
</evidence>
<dbReference type="Proteomes" id="UP000748308">
    <property type="component" value="Unassembled WGS sequence"/>
</dbReference>
<proteinExistence type="inferred from homology"/>
<evidence type="ECO:0000256" key="12">
    <source>
        <dbReference type="PIRNR" id="PIRNR006621"/>
    </source>
</evidence>
<dbReference type="InterPro" id="IPR035587">
    <property type="entry name" value="DUS-like_FMN-bd"/>
</dbReference>
<feature type="binding site" evidence="14">
    <location>
        <position position="147"/>
    </location>
    <ligand>
        <name>FMN</name>
        <dbReference type="ChEBI" id="CHEBI:58210"/>
    </ligand>
</feature>
<evidence type="ECO:0000256" key="1">
    <source>
        <dbReference type="ARBA" id="ARBA00001917"/>
    </source>
</evidence>
<feature type="domain" description="DUS-like FMN-binding" evidence="16">
    <location>
        <begin position="22"/>
        <end position="321"/>
    </location>
</feature>
<accession>A0A938BMP8</accession>
<evidence type="ECO:0000256" key="14">
    <source>
        <dbReference type="PIRSR" id="PIRSR006621-2"/>
    </source>
</evidence>
<keyword evidence="9 12" id="KW-0560">Oxidoreductase</keyword>
<evidence type="ECO:0000256" key="6">
    <source>
        <dbReference type="ARBA" id="ARBA00022694"/>
    </source>
</evidence>
<comment type="caution">
    <text evidence="17">The sequence shown here is derived from an EMBL/GenBank/DDBJ whole genome shotgun (WGS) entry which is preliminary data.</text>
</comment>
<keyword evidence="8" id="KW-0694">RNA-binding</keyword>
<dbReference type="InterPro" id="IPR001269">
    <property type="entry name" value="DUS_fam"/>
</dbReference>
<dbReference type="PANTHER" id="PTHR45846:SF1">
    <property type="entry name" value="TRNA-DIHYDROURIDINE(47) SYNTHASE [NAD(P)(+)]-LIKE"/>
    <property type="match status" value="1"/>
</dbReference>
<evidence type="ECO:0000256" key="8">
    <source>
        <dbReference type="ARBA" id="ARBA00022884"/>
    </source>
</evidence>
<comment type="cofactor">
    <cofactor evidence="1 12 14">
        <name>FMN</name>
        <dbReference type="ChEBI" id="CHEBI:58210"/>
    </cofactor>
</comment>
<evidence type="ECO:0000313" key="17">
    <source>
        <dbReference type="EMBL" id="MBM3316368.1"/>
    </source>
</evidence>
<dbReference type="Pfam" id="PF01207">
    <property type="entry name" value="Dus"/>
    <property type="match status" value="1"/>
</dbReference>
<dbReference type="Gene3D" id="3.20.20.70">
    <property type="entry name" value="Aldolase class I"/>
    <property type="match status" value="1"/>
</dbReference>
<evidence type="ECO:0000256" key="15">
    <source>
        <dbReference type="SAM" id="MobiDB-lite"/>
    </source>
</evidence>
<evidence type="ECO:0000256" key="4">
    <source>
        <dbReference type="ARBA" id="ARBA00022630"/>
    </source>
</evidence>
<name>A0A938BMP8_UNCEI</name>
<sequence>MSPPAPPRRALPGLDGPRPLVLAPLEEITDGPCRRLARRFGADLVYSELVSAEGLVHGAAKARRKIAFGAQERPIAVQIIGARVPAMVEAARIVSALGPEYIDLNLGCPARRVTAQGGGAALLREPERVEALARAVVEAVPQPVTAKVRLGWDAGTINVVDIAERLQRAGVAALAVHARTRSQGFSGCADWSWIRRVKEAVAIPVIGNGDVLAAEDAARMFAATGCDAVMIGRAALGYPWIFREARHFLDSGFLLPPPAPEERAAVLLEFLRDSARIKGEARAVIEMRKHYRGALRGLPGAARLRAALMVPVTVAEVEALLRDGLERAPADRRPARARKGGSPEETGAPGSLP</sequence>
<evidence type="ECO:0000256" key="10">
    <source>
        <dbReference type="ARBA" id="ARBA00048205"/>
    </source>
</evidence>
<dbReference type="EC" id="1.3.1.-" evidence="12"/>
<keyword evidence="14" id="KW-0547">Nucleotide-binding</keyword>
<evidence type="ECO:0000256" key="2">
    <source>
        <dbReference type="ARBA" id="ARBA00002790"/>
    </source>
</evidence>
<comment type="similarity">
    <text evidence="12">Belongs to the dus family.</text>
</comment>
<evidence type="ECO:0000256" key="9">
    <source>
        <dbReference type="ARBA" id="ARBA00023002"/>
    </source>
</evidence>
<dbReference type="GO" id="GO:0017150">
    <property type="term" value="F:tRNA dihydrouridine synthase activity"/>
    <property type="evidence" value="ECO:0007669"/>
    <property type="project" value="InterPro"/>
</dbReference>
<evidence type="ECO:0000256" key="3">
    <source>
        <dbReference type="ARBA" id="ARBA00022555"/>
    </source>
</evidence>
<evidence type="ECO:0000256" key="5">
    <source>
        <dbReference type="ARBA" id="ARBA00022643"/>
    </source>
</evidence>
<dbReference type="NCBIfam" id="TIGR00737">
    <property type="entry name" value="nifR3_yhdG"/>
    <property type="match status" value="1"/>
</dbReference>
<dbReference type="PANTHER" id="PTHR45846">
    <property type="entry name" value="TRNA-DIHYDROURIDINE(47) SYNTHASE [NAD(P)(+)]-LIKE"/>
    <property type="match status" value="1"/>
</dbReference>
<keyword evidence="7" id="KW-0521">NADP</keyword>
<feature type="binding site" evidence="14">
    <location>
        <position position="177"/>
    </location>
    <ligand>
        <name>FMN</name>
        <dbReference type="ChEBI" id="CHEBI:58210"/>
    </ligand>
</feature>
<dbReference type="AlphaFoldDB" id="A0A938BMP8"/>